<dbReference type="Proteomes" id="UP001553715">
    <property type="component" value="Unassembled WGS sequence"/>
</dbReference>
<proteinExistence type="predicted"/>
<sequence length="63" mass="6951">MHLSNAKLSSSVFGLVRIPLDQRPALPGVGILNEVSLIHFFGQFKLAAIHLIPVVVVFFFYGE</sequence>
<feature type="non-terminal residue" evidence="2">
    <location>
        <position position="63"/>
    </location>
</feature>
<organism evidence="2 3">
    <name type="scientific">Microbacterium profundi</name>
    <dbReference type="NCBI Taxonomy" id="450380"/>
    <lineage>
        <taxon>Bacteria</taxon>
        <taxon>Bacillati</taxon>
        <taxon>Actinomycetota</taxon>
        <taxon>Actinomycetes</taxon>
        <taxon>Micrococcales</taxon>
        <taxon>Microbacteriaceae</taxon>
        <taxon>Microbacterium</taxon>
    </lineage>
</organism>
<keyword evidence="1" id="KW-1133">Transmembrane helix</keyword>
<keyword evidence="1" id="KW-0472">Membrane</keyword>
<dbReference type="EMBL" id="JBFBMH010000010">
    <property type="protein sequence ID" value="MEW1975236.1"/>
    <property type="molecule type" value="Genomic_DNA"/>
</dbReference>
<comment type="caution">
    <text evidence="2">The sequence shown here is derived from an EMBL/GenBank/DDBJ whole genome shotgun (WGS) entry which is preliminary data.</text>
</comment>
<protein>
    <submittedName>
        <fullName evidence="2">Uncharacterized protein</fullName>
    </submittedName>
</protein>
<keyword evidence="3" id="KW-1185">Reference proteome</keyword>
<evidence type="ECO:0000313" key="2">
    <source>
        <dbReference type="EMBL" id="MEW1975236.1"/>
    </source>
</evidence>
<evidence type="ECO:0000313" key="3">
    <source>
        <dbReference type="Proteomes" id="UP001553715"/>
    </source>
</evidence>
<reference evidence="2 3" key="1">
    <citation type="submission" date="2024-06" db="EMBL/GenBank/DDBJ databases">
        <title>The Natural Products Discovery Center: Release of the First 8490 Sequenced Strains for Exploring Actinobacteria Biosynthetic Diversity.</title>
        <authorList>
            <person name="Kalkreuter E."/>
            <person name="Kautsar S.A."/>
            <person name="Yang D."/>
            <person name="Bader C.D."/>
            <person name="Teijaro C.N."/>
            <person name="Fluegel L."/>
            <person name="Davis C.M."/>
            <person name="Simpson J.R."/>
            <person name="Lauterbach L."/>
            <person name="Steele A.D."/>
            <person name="Gui C."/>
            <person name="Meng S."/>
            <person name="Li G."/>
            <person name="Viehrig K."/>
            <person name="Ye F."/>
            <person name="Su P."/>
            <person name="Kiefer A.F."/>
            <person name="Nichols A."/>
            <person name="Cepeda A.J."/>
            <person name="Yan W."/>
            <person name="Fan B."/>
            <person name="Jiang Y."/>
            <person name="Adhikari A."/>
            <person name="Zheng C.-J."/>
            <person name="Schuster L."/>
            <person name="Cowan T.M."/>
            <person name="Smanski M.J."/>
            <person name="Chevrette M.G."/>
            <person name="De Carvalho L.P.S."/>
            <person name="Shen B."/>
        </authorList>
    </citation>
    <scope>NUCLEOTIDE SEQUENCE [LARGE SCALE GENOMIC DNA]</scope>
    <source>
        <strain evidence="2 3">NPDC077434</strain>
    </source>
</reference>
<dbReference type="RefSeq" id="WP_366232874.1">
    <property type="nucleotide sequence ID" value="NZ_JBFBMH010000010.1"/>
</dbReference>
<accession>A0ABV3LHH0</accession>
<feature type="transmembrane region" description="Helical" evidence="1">
    <location>
        <begin position="37"/>
        <end position="61"/>
    </location>
</feature>
<name>A0ABV3LHH0_9MICO</name>
<keyword evidence="1" id="KW-0812">Transmembrane</keyword>
<gene>
    <name evidence="2" type="ORF">AB0301_09195</name>
</gene>
<evidence type="ECO:0000256" key="1">
    <source>
        <dbReference type="SAM" id="Phobius"/>
    </source>
</evidence>